<dbReference type="InterPro" id="IPR027475">
    <property type="entry name" value="Asparaginase/glutaminase_AS2"/>
</dbReference>
<evidence type="ECO:0000313" key="11">
    <source>
        <dbReference type="Proteomes" id="UP000229044"/>
    </source>
</evidence>
<dbReference type="SFLD" id="SFLDS00057">
    <property type="entry name" value="Glutaminase/Asparaginase"/>
    <property type="match status" value="1"/>
</dbReference>
<dbReference type="InterPro" id="IPR020827">
    <property type="entry name" value="Asparaginase/glutaminase_AS1"/>
</dbReference>
<dbReference type="OrthoDB" id="9788068at2"/>
<dbReference type="Pfam" id="PF17763">
    <property type="entry name" value="Asparaginase_C"/>
    <property type="match status" value="1"/>
</dbReference>
<dbReference type="AlphaFoldDB" id="A0A2G1VK99"/>
<dbReference type="GO" id="GO:0009066">
    <property type="term" value="P:aspartate family amino acid metabolic process"/>
    <property type="evidence" value="ECO:0007669"/>
    <property type="project" value="UniProtKB-ARBA"/>
</dbReference>
<dbReference type="InterPro" id="IPR040919">
    <property type="entry name" value="Asparaginase_C"/>
</dbReference>
<dbReference type="PIRSF" id="PIRSF500176">
    <property type="entry name" value="L_ASNase"/>
    <property type="match status" value="1"/>
</dbReference>
<dbReference type="GO" id="GO:0004067">
    <property type="term" value="F:asparaginase activity"/>
    <property type="evidence" value="ECO:0007669"/>
    <property type="project" value="UniProtKB-UniRule"/>
</dbReference>
<feature type="active site" description="O-isoaspartyl threonine intermediate" evidence="4">
    <location>
        <position position="13"/>
    </location>
</feature>
<organism evidence="10 11">
    <name type="scientific">Marinobacter guineae</name>
    <dbReference type="NCBI Taxonomy" id="432303"/>
    <lineage>
        <taxon>Bacteria</taxon>
        <taxon>Pseudomonadati</taxon>
        <taxon>Pseudomonadota</taxon>
        <taxon>Gammaproteobacteria</taxon>
        <taxon>Pseudomonadales</taxon>
        <taxon>Marinobacteraceae</taxon>
        <taxon>Marinobacter</taxon>
    </lineage>
</organism>
<gene>
    <name evidence="10" type="primary">ansA</name>
    <name evidence="10" type="ORF">CLH62_06410</name>
</gene>
<dbReference type="Proteomes" id="UP000229044">
    <property type="component" value="Unassembled WGS sequence"/>
</dbReference>
<feature type="binding site" evidence="5">
    <location>
        <begin position="89"/>
        <end position="90"/>
    </location>
    <ligand>
        <name>substrate</name>
    </ligand>
</feature>
<evidence type="ECO:0000256" key="5">
    <source>
        <dbReference type="PIRSR" id="PIRSR001220-2"/>
    </source>
</evidence>
<name>A0A2G1VK99_9GAMM</name>
<dbReference type="PRINTS" id="PR00139">
    <property type="entry name" value="ASNGLNASE"/>
</dbReference>
<dbReference type="InterPro" id="IPR041725">
    <property type="entry name" value="L-asparaginase_I"/>
</dbReference>
<proteinExistence type="inferred from homology"/>
<feature type="active site" evidence="6">
    <location>
        <position position="13"/>
    </location>
</feature>
<dbReference type="SMART" id="SM00870">
    <property type="entry name" value="Asparaginase"/>
    <property type="match status" value="1"/>
</dbReference>
<feature type="domain" description="L-asparaginase N-terminal" evidence="8">
    <location>
        <begin position="4"/>
        <end position="181"/>
    </location>
</feature>
<evidence type="ECO:0000256" key="2">
    <source>
        <dbReference type="ARBA" id="ARBA00012920"/>
    </source>
</evidence>
<dbReference type="InterPro" id="IPR037152">
    <property type="entry name" value="L-asparaginase_N_sf"/>
</dbReference>
<feature type="binding site" evidence="5">
    <location>
        <position position="58"/>
    </location>
    <ligand>
        <name>substrate</name>
    </ligand>
</feature>
<dbReference type="PANTHER" id="PTHR11707:SF28">
    <property type="entry name" value="60 KDA LYSOPHOSPHOLIPASE"/>
    <property type="match status" value="1"/>
</dbReference>
<keyword evidence="3 10" id="KW-0378">Hydrolase</keyword>
<dbReference type="InterPro" id="IPR006033">
    <property type="entry name" value="AsnA_fam"/>
</dbReference>
<dbReference type="FunFam" id="3.40.50.40:FF:000001">
    <property type="entry name" value="L-asparaginase 1"/>
    <property type="match status" value="1"/>
</dbReference>
<accession>A0A2G1VK99</accession>
<dbReference type="SUPFAM" id="SSF53774">
    <property type="entry name" value="Glutaminase/Asparaginase"/>
    <property type="match status" value="1"/>
</dbReference>
<protein>
    <recommendedName>
        <fullName evidence="2">asparaginase</fullName>
        <ecNumber evidence="2">3.5.1.1</ecNumber>
    </recommendedName>
</protein>
<dbReference type="EMBL" id="NTFI01000001">
    <property type="protein sequence ID" value="PHQ27202.1"/>
    <property type="molecule type" value="Genomic_DNA"/>
</dbReference>
<dbReference type="Gene3D" id="3.40.50.1170">
    <property type="entry name" value="L-asparaginase, N-terminal domain"/>
    <property type="match status" value="1"/>
</dbReference>
<dbReference type="NCBIfam" id="TIGR00519">
    <property type="entry name" value="asnASE_I"/>
    <property type="match status" value="1"/>
</dbReference>
<dbReference type="PIRSF" id="PIRSF001220">
    <property type="entry name" value="L-ASNase_gatD"/>
    <property type="match status" value="1"/>
</dbReference>
<evidence type="ECO:0000256" key="7">
    <source>
        <dbReference type="PROSITE-ProRule" id="PRU10100"/>
    </source>
</evidence>
<dbReference type="PROSITE" id="PS51732">
    <property type="entry name" value="ASN_GLN_ASE_3"/>
    <property type="match status" value="1"/>
</dbReference>
<dbReference type="PROSITE" id="PS00917">
    <property type="entry name" value="ASN_GLN_ASE_2"/>
    <property type="match status" value="1"/>
</dbReference>
<comment type="caution">
    <text evidence="10">The sequence shown here is derived from an EMBL/GenBank/DDBJ whole genome shotgun (WGS) entry which is preliminary data.</text>
</comment>
<dbReference type="InterPro" id="IPR006034">
    <property type="entry name" value="Asparaginase/glutaminase-like"/>
</dbReference>
<dbReference type="InterPro" id="IPR027474">
    <property type="entry name" value="L-asparaginase_N"/>
</dbReference>
<feature type="domain" description="Asparaginase/glutaminase C-terminal" evidence="9">
    <location>
        <begin position="210"/>
        <end position="325"/>
    </location>
</feature>
<evidence type="ECO:0000256" key="3">
    <source>
        <dbReference type="ARBA" id="ARBA00022801"/>
    </source>
</evidence>
<reference evidence="10 11" key="1">
    <citation type="submission" date="2017-09" db="EMBL/GenBank/DDBJ databases">
        <title>The draft genome sequences of Marinobacter guineae M3B.</title>
        <authorList>
            <person name="Cao J."/>
        </authorList>
    </citation>
    <scope>NUCLEOTIDE SEQUENCE [LARGE SCALE GENOMIC DNA]</scope>
    <source>
        <strain evidence="10 11">M3B</strain>
    </source>
</reference>
<dbReference type="RefSeq" id="WP_099617270.1">
    <property type="nucleotide sequence ID" value="NZ_KZ319339.1"/>
</dbReference>
<evidence type="ECO:0000256" key="6">
    <source>
        <dbReference type="PROSITE-ProRule" id="PRU10099"/>
    </source>
</evidence>
<sequence>MTPRVLVLYTGGTIGMVSSNGAYVPGPDFGARLARHLGGRRSELPQFDVVELDQLIDSANLTPENWTTMARVLVENWDHYSGFVVLHGTDTMAFTASALSYMLKGCDKPVILTGSQIPLERSRTDAMDNVITSLALAALQEISEVCLYFRGNLLRGNRARKLKISELDAFDSPNAPRLGRGGIDLGLRHDLLLPPGKPDFQIPTFNPRSVAALTLYPGIPAALVEAALALPGLRGLVIHTYGAGNAPDADTSLVQVLAQGIKRGIAVLNVSQCLQGRVAQKAYASGAALDRIGVIPGADLTPEAAFAKLHFLLATGHSADSLRKALQQPLSGDSNQITAGGNG</sequence>
<dbReference type="Pfam" id="PF00710">
    <property type="entry name" value="Asparaginase"/>
    <property type="match status" value="1"/>
</dbReference>
<evidence type="ECO:0000313" key="10">
    <source>
        <dbReference type="EMBL" id="PHQ27202.1"/>
    </source>
</evidence>
<evidence type="ECO:0000256" key="4">
    <source>
        <dbReference type="PIRSR" id="PIRSR001220-1"/>
    </source>
</evidence>
<feature type="active site" evidence="7">
    <location>
        <position position="89"/>
    </location>
</feature>
<dbReference type="PANTHER" id="PTHR11707">
    <property type="entry name" value="L-ASPARAGINASE"/>
    <property type="match status" value="1"/>
</dbReference>
<keyword evidence="11" id="KW-1185">Reference proteome</keyword>
<dbReference type="InterPro" id="IPR036152">
    <property type="entry name" value="Asp/glu_Ase-like_sf"/>
</dbReference>
<evidence type="ECO:0000259" key="9">
    <source>
        <dbReference type="Pfam" id="PF17763"/>
    </source>
</evidence>
<evidence type="ECO:0000256" key="1">
    <source>
        <dbReference type="ARBA" id="ARBA00010518"/>
    </source>
</evidence>
<dbReference type="Gene3D" id="3.40.50.40">
    <property type="match status" value="1"/>
</dbReference>
<dbReference type="CDD" id="cd08963">
    <property type="entry name" value="L-asparaginase_I"/>
    <property type="match status" value="1"/>
</dbReference>
<dbReference type="EC" id="3.5.1.1" evidence="2"/>
<dbReference type="InterPro" id="IPR027473">
    <property type="entry name" value="L-asparaginase_C"/>
</dbReference>
<dbReference type="PROSITE" id="PS00144">
    <property type="entry name" value="ASN_GLN_ASE_1"/>
    <property type="match status" value="1"/>
</dbReference>
<comment type="similarity">
    <text evidence="1">Belongs to the asparaginase 1 family.</text>
</comment>
<evidence type="ECO:0000259" key="8">
    <source>
        <dbReference type="Pfam" id="PF00710"/>
    </source>
</evidence>